<accession>A0A0E3V5M5</accession>
<evidence type="ECO:0000256" key="4">
    <source>
        <dbReference type="ARBA" id="ARBA00022475"/>
    </source>
</evidence>
<comment type="similarity">
    <text evidence="10">Belongs to the TonB-dependent receptor family.</text>
</comment>
<dbReference type="RefSeq" id="WP_046375352.1">
    <property type="nucleotide sequence ID" value="NZ_CP010429.1"/>
</dbReference>
<dbReference type="GO" id="GO:0055085">
    <property type="term" value="P:transmembrane transport"/>
    <property type="evidence" value="ECO:0007669"/>
    <property type="project" value="InterPro"/>
</dbReference>
<comment type="subcellular location">
    <subcellularLocation>
        <location evidence="1">Cell inner membrane</location>
        <topology evidence="1">Single-pass membrane protein</topology>
        <orientation evidence="1">Periplasmic side</orientation>
    </subcellularLocation>
    <subcellularLocation>
        <location evidence="10">Cell outer membrane</location>
        <topology evidence="10">Multi-pass membrane protein</topology>
    </subcellularLocation>
</comment>
<evidence type="ECO:0000256" key="1">
    <source>
        <dbReference type="ARBA" id="ARBA00004383"/>
    </source>
</evidence>
<dbReference type="HOGENOM" id="CLU_013798_2_0_10"/>
<dbReference type="PROSITE" id="PS52015">
    <property type="entry name" value="TONB_CTD"/>
    <property type="match status" value="1"/>
</dbReference>
<dbReference type="STRING" id="1379870.SD10_01435"/>
<keyword evidence="6 10" id="KW-0812">Transmembrane</keyword>
<dbReference type="InterPro" id="IPR006260">
    <property type="entry name" value="TonB/TolA_C"/>
</dbReference>
<evidence type="ECO:0000259" key="12">
    <source>
        <dbReference type="PROSITE" id="PS52015"/>
    </source>
</evidence>
<dbReference type="Gene3D" id="2.60.40.1120">
    <property type="entry name" value="Carboxypeptidase-like, regulatory domain"/>
    <property type="match status" value="1"/>
</dbReference>
<keyword evidence="8 11" id="KW-1133">Transmembrane helix</keyword>
<sequence>MNALDYLLKANLYGLLFASCYWFFLRRHTFFTLNRVYLLMSAVLSLVLPLASLPAQTVETLPADWPVPVGVINLPVTTVAMAPTQISQVNTALDWQLIAMLAYGLIALVFVLRLAVRVGRLYWLIERSERQVQANHILVVNLSGQASASDAPTFSFFRYLVLNPADKHNTLIIRHELVHIRQYHSADVLGLALLRALFWACPALWFIDKMLRQVHEFLADKEASQPTEYARFLLDYTFGLQPDALTNGFFNPPLLKQRIQMLYQTATPRWALGKYMLVLPLMLSLLAMTTARKEIKTLIRQATEDTITITGRIKSAISGKPLAGSIVLISGTRKGTQTNAKGFFTLINVPKNATLSVSFVGFQTMTIPVDGRTAISASLALTDPNELPTMGATAAYRAVKPNPAMPIRTPPSVDTINGEVYRAVEERAVFPTGIPGLMQYVAHALRYPEKARTNGIEGSVLVSFVVLPTGAIGSASVKRGIGGGCDAEALRIVKHMPYWLPARQNGQAVATQHVLPIQFSLEKKTEDKRTGQVMSGSKTSSEQPAVNILDNNKHDGIALYNEMLANSRTRWRYLPDSIRKSSSSVTIRSNGFSIGDPLYIVDGVEAKNGIGYLTPKDIDNATVLKGESAASYGEKGKNGVVLITTKKK</sequence>
<organism evidence="13 14">
    <name type="scientific">Spirosoma radiotolerans</name>
    <dbReference type="NCBI Taxonomy" id="1379870"/>
    <lineage>
        <taxon>Bacteria</taxon>
        <taxon>Pseudomonadati</taxon>
        <taxon>Bacteroidota</taxon>
        <taxon>Cytophagia</taxon>
        <taxon>Cytophagales</taxon>
        <taxon>Cytophagaceae</taxon>
        <taxon>Spirosoma</taxon>
    </lineage>
</organism>
<proteinExistence type="inferred from homology"/>
<evidence type="ECO:0000256" key="5">
    <source>
        <dbReference type="ARBA" id="ARBA00022519"/>
    </source>
</evidence>
<feature type="transmembrane region" description="Helical" evidence="11">
    <location>
        <begin position="6"/>
        <end position="24"/>
    </location>
</feature>
<dbReference type="CDD" id="cd07341">
    <property type="entry name" value="M56_BlaR1_MecR1_like"/>
    <property type="match status" value="1"/>
</dbReference>
<evidence type="ECO:0000313" key="14">
    <source>
        <dbReference type="Proteomes" id="UP000033054"/>
    </source>
</evidence>
<feature type="domain" description="TonB C-terminal" evidence="12">
    <location>
        <begin position="432"/>
        <end position="528"/>
    </location>
</feature>
<evidence type="ECO:0000256" key="11">
    <source>
        <dbReference type="SAM" id="Phobius"/>
    </source>
</evidence>
<dbReference type="Gene3D" id="3.30.1150.10">
    <property type="match status" value="1"/>
</dbReference>
<dbReference type="SUPFAM" id="SSF74653">
    <property type="entry name" value="TolA/TonB C-terminal domain"/>
    <property type="match status" value="1"/>
</dbReference>
<keyword evidence="10" id="KW-0998">Cell outer membrane</keyword>
<dbReference type="PATRIC" id="fig|1379870.5.peg.315"/>
<dbReference type="Gene3D" id="2.170.130.10">
    <property type="entry name" value="TonB-dependent receptor, plug domain"/>
    <property type="match status" value="1"/>
</dbReference>
<dbReference type="OrthoDB" id="1522859at2"/>
<reference evidence="13 14" key="1">
    <citation type="journal article" date="2014" name="Curr. Microbiol.">
        <title>Spirosoma radiotolerans sp. nov., a gamma-radiation-resistant bacterium isolated from gamma ray-irradiated soil.</title>
        <authorList>
            <person name="Lee J.J."/>
            <person name="Srinivasan S."/>
            <person name="Lim S."/>
            <person name="Joe M."/>
            <person name="Im S."/>
            <person name="Bae S.I."/>
            <person name="Park K.R."/>
            <person name="Han J.H."/>
            <person name="Park S.H."/>
            <person name="Joo B.M."/>
            <person name="Park S.J."/>
            <person name="Kim M.K."/>
        </authorList>
    </citation>
    <scope>NUCLEOTIDE SEQUENCE [LARGE SCALE GENOMIC DNA]</scope>
    <source>
        <strain evidence="13 14">DG5A</strain>
    </source>
</reference>
<comment type="similarity">
    <text evidence="2">Belongs to the TonB family.</text>
</comment>
<dbReference type="AlphaFoldDB" id="A0A0E3V5M5"/>
<dbReference type="Pfam" id="PF13715">
    <property type="entry name" value="CarbopepD_reg_2"/>
    <property type="match status" value="1"/>
</dbReference>
<evidence type="ECO:0000256" key="10">
    <source>
        <dbReference type="PROSITE-ProRule" id="PRU01360"/>
    </source>
</evidence>
<dbReference type="SUPFAM" id="SSF56935">
    <property type="entry name" value="Porins"/>
    <property type="match status" value="1"/>
</dbReference>
<dbReference type="GO" id="GO:0098797">
    <property type="term" value="C:plasma membrane protein complex"/>
    <property type="evidence" value="ECO:0007669"/>
    <property type="project" value="TreeGrafter"/>
</dbReference>
<evidence type="ECO:0000313" key="13">
    <source>
        <dbReference type="EMBL" id="AKD53761.1"/>
    </source>
</evidence>
<keyword evidence="10" id="KW-1134">Transmembrane beta strand</keyword>
<evidence type="ECO:0000256" key="3">
    <source>
        <dbReference type="ARBA" id="ARBA00022448"/>
    </source>
</evidence>
<dbReference type="InterPro" id="IPR051045">
    <property type="entry name" value="TonB-dependent_transducer"/>
</dbReference>
<dbReference type="Proteomes" id="UP000033054">
    <property type="component" value="Chromosome"/>
</dbReference>
<dbReference type="InterPro" id="IPR008756">
    <property type="entry name" value="Peptidase_M56"/>
</dbReference>
<evidence type="ECO:0000256" key="2">
    <source>
        <dbReference type="ARBA" id="ARBA00006555"/>
    </source>
</evidence>
<dbReference type="GO" id="GO:0031992">
    <property type="term" value="F:energy transducer activity"/>
    <property type="evidence" value="ECO:0007669"/>
    <property type="project" value="TreeGrafter"/>
</dbReference>
<dbReference type="EMBL" id="CP010429">
    <property type="protein sequence ID" value="AKD53761.1"/>
    <property type="molecule type" value="Genomic_DNA"/>
</dbReference>
<name>A0A0E3V5M5_9BACT</name>
<keyword evidence="7" id="KW-0653">Protein transport</keyword>
<dbReference type="InterPro" id="IPR037682">
    <property type="entry name" value="TonB_C"/>
</dbReference>
<feature type="transmembrane region" description="Helical" evidence="11">
    <location>
        <begin position="97"/>
        <end position="116"/>
    </location>
</feature>
<evidence type="ECO:0000256" key="9">
    <source>
        <dbReference type="ARBA" id="ARBA00023136"/>
    </source>
</evidence>
<evidence type="ECO:0000256" key="8">
    <source>
        <dbReference type="ARBA" id="ARBA00022989"/>
    </source>
</evidence>
<dbReference type="InterPro" id="IPR039426">
    <property type="entry name" value="TonB-dep_rcpt-like"/>
</dbReference>
<dbReference type="GO" id="GO:0009279">
    <property type="term" value="C:cell outer membrane"/>
    <property type="evidence" value="ECO:0007669"/>
    <property type="project" value="UniProtKB-SubCell"/>
</dbReference>
<keyword evidence="5" id="KW-0997">Cell inner membrane</keyword>
<evidence type="ECO:0000256" key="7">
    <source>
        <dbReference type="ARBA" id="ARBA00022927"/>
    </source>
</evidence>
<keyword evidence="4" id="KW-1003">Cell membrane</keyword>
<dbReference type="NCBIfam" id="TIGR01352">
    <property type="entry name" value="tonB_Cterm"/>
    <property type="match status" value="1"/>
</dbReference>
<evidence type="ECO:0000256" key="6">
    <source>
        <dbReference type="ARBA" id="ARBA00022692"/>
    </source>
</evidence>
<dbReference type="PROSITE" id="PS52016">
    <property type="entry name" value="TONB_DEPENDENT_REC_3"/>
    <property type="match status" value="1"/>
</dbReference>
<keyword evidence="9 10" id="KW-0472">Membrane</keyword>
<keyword evidence="3 10" id="KW-0813">Transport</keyword>
<dbReference type="PANTHER" id="PTHR33446">
    <property type="entry name" value="PROTEIN TONB-RELATED"/>
    <property type="match status" value="1"/>
</dbReference>
<protein>
    <recommendedName>
        <fullName evidence="12">TonB C-terminal domain-containing protein</fullName>
    </recommendedName>
</protein>
<dbReference type="Pfam" id="PF05569">
    <property type="entry name" value="Peptidase_M56"/>
    <property type="match status" value="1"/>
</dbReference>
<dbReference type="PANTHER" id="PTHR33446:SF2">
    <property type="entry name" value="PROTEIN TONB"/>
    <property type="match status" value="1"/>
</dbReference>
<dbReference type="GO" id="GO:0015031">
    <property type="term" value="P:protein transport"/>
    <property type="evidence" value="ECO:0007669"/>
    <property type="project" value="UniProtKB-KW"/>
</dbReference>
<dbReference type="InterPro" id="IPR012910">
    <property type="entry name" value="Plug_dom"/>
</dbReference>
<dbReference type="InterPro" id="IPR037066">
    <property type="entry name" value="Plug_dom_sf"/>
</dbReference>
<dbReference type="KEGG" id="srd:SD10_01435"/>
<dbReference type="Pfam" id="PF07715">
    <property type="entry name" value="Plug"/>
    <property type="match status" value="1"/>
</dbReference>
<feature type="transmembrane region" description="Helical" evidence="11">
    <location>
        <begin position="188"/>
        <end position="207"/>
    </location>
</feature>
<dbReference type="SUPFAM" id="SSF49464">
    <property type="entry name" value="Carboxypeptidase regulatory domain-like"/>
    <property type="match status" value="1"/>
</dbReference>
<gene>
    <name evidence="13" type="ORF">SD10_01435</name>
</gene>
<dbReference type="Pfam" id="PF03544">
    <property type="entry name" value="TonB_C"/>
    <property type="match status" value="1"/>
</dbReference>
<dbReference type="InterPro" id="IPR008969">
    <property type="entry name" value="CarboxyPept-like_regulatory"/>
</dbReference>
<feature type="transmembrane region" description="Helical" evidence="11">
    <location>
        <begin position="36"/>
        <end position="55"/>
    </location>
</feature>
<keyword evidence="14" id="KW-1185">Reference proteome</keyword>